<evidence type="ECO:0000313" key="2">
    <source>
        <dbReference type="EMBL" id="RRT67828.1"/>
    </source>
</evidence>
<sequence length="121" mass="13953">MATISFARLQEERLNQDARRTKATTRPAAHRPSAPSTTSRPSQPKELMREEPRDKSTRGLCRHYDGSWSRDHHCKKGSLLMIEPIEEPEREEKDLEPEEENTKEDPQPTNCTTHALADYVN</sequence>
<organism evidence="2 3">
    <name type="scientific">Ensete ventricosum</name>
    <name type="common">Abyssinian banana</name>
    <name type="synonym">Musa ensete</name>
    <dbReference type="NCBI Taxonomy" id="4639"/>
    <lineage>
        <taxon>Eukaryota</taxon>
        <taxon>Viridiplantae</taxon>
        <taxon>Streptophyta</taxon>
        <taxon>Embryophyta</taxon>
        <taxon>Tracheophyta</taxon>
        <taxon>Spermatophyta</taxon>
        <taxon>Magnoliopsida</taxon>
        <taxon>Liliopsida</taxon>
        <taxon>Zingiberales</taxon>
        <taxon>Musaceae</taxon>
        <taxon>Ensete</taxon>
    </lineage>
</organism>
<feature type="compositionally biased region" description="Basic and acidic residues" evidence="1">
    <location>
        <begin position="46"/>
        <end position="67"/>
    </location>
</feature>
<name>A0A426ZV26_ENSVE</name>
<gene>
    <name evidence="2" type="ORF">B296_00015374</name>
</gene>
<feature type="compositionally biased region" description="Low complexity" evidence="1">
    <location>
        <begin position="24"/>
        <end position="44"/>
    </location>
</feature>
<feature type="compositionally biased region" description="Acidic residues" evidence="1">
    <location>
        <begin position="84"/>
        <end position="102"/>
    </location>
</feature>
<evidence type="ECO:0000313" key="3">
    <source>
        <dbReference type="Proteomes" id="UP000287651"/>
    </source>
</evidence>
<feature type="region of interest" description="Disordered" evidence="1">
    <location>
        <begin position="82"/>
        <end position="121"/>
    </location>
</feature>
<feature type="region of interest" description="Disordered" evidence="1">
    <location>
        <begin position="1"/>
        <end position="67"/>
    </location>
</feature>
<reference evidence="2 3" key="1">
    <citation type="journal article" date="2014" name="Agronomy (Basel)">
        <title>A Draft Genome Sequence for Ensete ventricosum, the Drought-Tolerant Tree Against Hunger.</title>
        <authorList>
            <person name="Harrison J."/>
            <person name="Moore K.A."/>
            <person name="Paszkiewicz K."/>
            <person name="Jones T."/>
            <person name="Grant M."/>
            <person name="Ambacheew D."/>
            <person name="Muzemil S."/>
            <person name="Studholme D.J."/>
        </authorList>
    </citation>
    <scope>NUCLEOTIDE SEQUENCE [LARGE SCALE GENOMIC DNA]</scope>
</reference>
<accession>A0A426ZV26</accession>
<protein>
    <submittedName>
        <fullName evidence="2">Uncharacterized protein</fullName>
    </submittedName>
</protein>
<dbReference type="EMBL" id="AMZH03004897">
    <property type="protein sequence ID" value="RRT67828.1"/>
    <property type="molecule type" value="Genomic_DNA"/>
</dbReference>
<feature type="compositionally biased region" description="Basic and acidic residues" evidence="1">
    <location>
        <begin position="9"/>
        <end position="20"/>
    </location>
</feature>
<evidence type="ECO:0000256" key="1">
    <source>
        <dbReference type="SAM" id="MobiDB-lite"/>
    </source>
</evidence>
<proteinExistence type="predicted"/>
<dbReference type="Proteomes" id="UP000287651">
    <property type="component" value="Unassembled WGS sequence"/>
</dbReference>
<comment type="caution">
    <text evidence="2">The sequence shown here is derived from an EMBL/GenBank/DDBJ whole genome shotgun (WGS) entry which is preliminary data.</text>
</comment>
<dbReference type="AlphaFoldDB" id="A0A426ZV26"/>